<evidence type="ECO:0000256" key="2">
    <source>
        <dbReference type="ARBA" id="ARBA00004922"/>
    </source>
</evidence>
<evidence type="ECO:0000256" key="4">
    <source>
        <dbReference type="ARBA" id="ARBA00022679"/>
    </source>
</evidence>
<dbReference type="Pfam" id="PF11051">
    <property type="entry name" value="Mannosyl_trans3"/>
    <property type="match status" value="1"/>
</dbReference>
<dbReference type="InterPro" id="IPR029044">
    <property type="entry name" value="Nucleotide-diphossugar_trans"/>
</dbReference>
<dbReference type="Proteomes" id="UP000094236">
    <property type="component" value="Unassembled WGS sequence"/>
</dbReference>
<protein>
    <submittedName>
        <fullName evidence="12">Uncharacterized protein</fullName>
    </submittedName>
</protein>
<gene>
    <name evidence="12" type="ORF">PACTADRAFT_14039</name>
</gene>
<feature type="compositionally biased region" description="Polar residues" evidence="10">
    <location>
        <begin position="478"/>
        <end position="496"/>
    </location>
</feature>
<organism evidence="12 13">
    <name type="scientific">Pachysolen tannophilus NRRL Y-2460</name>
    <dbReference type="NCBI Taxonomy" id="669874"/>
    <lineage>
        <taxon>Eukaryota</taxon>
        <taxon>Fungi</taxon>
        <taxon>Dikarya</taxon>
        <taxon>Ascomycota</taxon>
        <taxon>Saccharomycotina</taxon>
        <taxon>Pichiomycetes</taxon>
        <taxon>Pachysolenaceae</taxon>
        <taxon>Pachysolen</taxon>
    </lineage>
</organism>
<evidence type="ECO:0000256" key="7">
    <source>
        <dbReference type="ARBA" id="ARBA00022989"/>
    </source>
</evidence>
<evidence type="ECO:0000256" key="1">
    <source>
        <dbReference type="ARBA" id="ARBA00004323"/>
    </source>
</evidence>
<evidence type="ECO:0000256" key="3">
    <source>
        <dbReference type="ARBA" id="ARBA00009105"/>
    </source>
</evidence>
<reference evidence="13" key="1">
    <citation type="submission" date="2016-05" db="EMBL/GenBank/DDBJ databases">
        <title>Comparative genomics of biotechnologically important yeasts.</title>
        <authorList>
            <consortium name="DOE Joint Genome Institute"/>
            <person name="Riley R."/>
            <person name="Haridas S."/>
            <person name="Wolfe K.H."/>
            <person name="Lopes M.R."/>
            <person name="Hittinger C.T."/>
            <person name="Goker M."/>
            <person name="Salamov A."/>
            <person name="Wisecaver J."/>
            <person name="Long T.M."/>
            <person name="Aerts A.L."/>
            <person name="Barry K."/>
            <person name="Choi C."/>
            <person name="Clum A."/>
            <person name="Coughlan A.Y."/>
            <person name="Deshpande S."/>
            <person name="Douglass A.P."/>
            <person name="Hanson S.J."/>
            <person name="Klenk H.-P."/>
            <person name="Labutti K."/>
            <person name="Lapidus A."/>
            <person name="Lindquist E."/>
            <person name="Lipzen A."/>
            <person name="Meier-Kolthoff J.P."/>
            <person name="Ohm R.A."/>
            <person name="Otillar R.P."/>
            <person name="Pangilinan J."/>
            <person name="Peng Y."/>
            <person name="Rokas A."/>
            <person name="Rosa C.A."/>
            <person name="Scheuner C."/>
            <person name="Sibirny A.A."/>
            <person name="Slot J.C."/>
            <person name="Stielow J.B."/>
            <person name="Sun H."/>
            <person name="Kurtzman C.P."/>
            <person name="Blackwell M."/>
            <person name="Grigoriev I.V."/>
            <person name="Jeffries T.W."/>
        </authorList>
    </citation>
    <scope>NUCLEOTIDE SEQUENCE [LARGE SCALE GENOMIC DNA]</scope>
    <source>
        <strain evidence="13">NRRL Y-2460</strain>
    </source>
</reference>
<dbReference type="SUPFAM" id="SSF53448">
    <property type="entry name" value="Nucleotide-diphospho-sugar transferases"/>
    <property type="match status" value="1"/>
</dbReference>
<dbReference type="GO" id="GO:0000026">
    <property type="term" value="F:alpha-1,2-mannosyltransferase activity"/>
    <property type="evidence" value="ECO:0007669"/>
    <property type="project" value="TreeGrafter"/>
</dbReference>
<name>A0A1E4U0E6_PACTA</name>
<keyword evidence="8" id="KW-0333">Golgi apparatus</keyword>
<keyword evidence="6" id="KW-0735">Signal-anchor</keyword>
<evidence type="ECO:0000256" key="5">
    <source>
        <dbReference type="ARBA" id="ARBA00022692"/>
    </source>
</evidence>
<keyword evidence="4" id="KW-0808">Transferase</keyword>
<evidence type="ECO:0000256" key="6">
    <source>
        <dbReference type="ARBA" id="ARBA00022968"/>
    </source>
</evidence>
<proteinExistence type="inferred from homology"/>
<feature type="region of interest" description="Disordered" evidence="10">
    <location>
        <begin position="478"/>
        <end position="497"/>
    </location>
</feature>
<dbReference type="AlphaFoldDB" id="A0A1E4U0E6"/>
<comment type="similarity">
    <text evidence="3">Belongs to the MNN1/MNT family.</text>
</comment>
<sequence length="733" mass="85418">MIRSNSTVHRRNSSAASIPSVNRYLKRKRYSKYVRVVLFCVFFLWIFLTATYQQQERISLENQLRNRVRNAEDGQVRIQAQNQEYLQTDGVLTRIFSSFFTVNFNNKNPNLIKEVDLKNSNFLKVIIKDLLQANKPNAFIINNFETTNKFIDNDKNQQMLRFKRQTDITDIVTKDLLMQNNVLTDLSNLDLNSLAGMHGKLLLNLLQREKSFRKIYENSYVGNTNGVVILNELDNKSSLENVFKTMLTIRSLEKVNSQIPIKVVFQSRTNDILQDHYIKDFCQTYLLESTLDASCVLVPNWDNFINNFEVNASEKLGFNENFLKKAILIFGISFEKMMVLKSGNLVLNNIDHLFSENEYNDVENLIFWSEKYSKRLTNPLFYDITSFNVNGVKEDKLNKFGKDKYYVNEEIFKTSFGDNIPFHGTESTLIDSTTDSSQFFMNKKYHFRTLLLSLYYDYYNQIYYPLITGVHIPSSSSSSLEGVNRNDGASNSGTTSEDGKIIQEEFENHSLTETLFAASFVFDEKYKLVNRDPDIIRYHSLADNHVAGDAFSFNIQHDPVNDTRTLSFYKEKATSELSQRPNSVSYNYKKTFIDYFKKNVQYPLFLTAFNYNNFFKIIKKEILIQKNGIIKLNNNEKEKRSFGSNEQQALSAFTNTNLELIKNSKIDIHDLLFTAIYDFADCGPSSKIENTIYQKNNLKKYSKSFKKLFIHDIDSLKIEDKSFCKFINQQLQR</sequence>
<keyword evidence="7 11" id="KW-1133">Transmembrane helix</keyword>
<dbReference type="InterPro" id="IPR022751">
    <property type="entry name" value="Alpha_mannosyltransferase"/>
</dbReference>
<dbReference type="PANTHER" id="PTHR31646">
    <property type="entry name" value="ALPHA-1,2-MANNOSYLTRANSFERASE MNN2"/>
    <property type="match status" value="1"/>
</dbReference>
<keyword evidence="9 11" id="KW-0472">Membrane</keyword>
<dbReference type="EMBL" id="KV454011">
    <property type="protein sequence ID" value="ODV97493.1"/>
    <property type="molecule type" value="Genomic_DNA"/>
</dbReference>
<comment type="pathway">
    <text evidence="2">Protein modification; protein glycosylation.</text>
</comment>
<keyword evidence="5 11" id="KW-0812">Transmembrane</keyword>
<evidence type="ECO:0000313" key="13">
    <source>
        <dbReference type="Proteomes" id="UP000094236"/>
    </source>
</evidence>
<dbReference type="GO" id="GO:0046354">
    <property type="term" value="P:mannan biosynthetic process"/>
    <property type="evidence" value="ECO:0007669"/>
    <property type="project" value="TreeGrafter"/>
</dbReference>
<dbReference type="GO" id="GO:0000139">
    <property type="term" value="C:Golgi membrane"/>
    <property type="evidence" value="ECO:0007669"/>
    <property type="project" value="UniProtKB-SubCell"/>
</dbReference>
<feature type="transmembrane region" description="Helical" evidence="11">
    <location>
        <begin position="33"/>
        <end position="52"/>
    </location>
</feature>
<evidence type="ECO:0000256" key="9">
    <source>
        <dbReference type="ARBA" id="ARBA00023136"/>
    </source>
</evidence>
<evidence type="ECO:0000313" key="12">
    <source>
        <dbReference type="EMBL" id="ODV97493.1"/>
    </source>
</evidence>
<keyword evidence="13" id="KW-1185">Reference proteome</keyword>
<evidence type="ECO:0000256" key="10">
    <source>
        <dbReference type="SAM" id="MobiDB-lite"/>
    </source>
</evidence>
<evidence type="ECO:0000256" key="8">
    <source>
        <dbReference type="ARBA" id="ARBA00023034"/>
    </source>
</evidence>
<accession>A0A1E4U0E6</accession>
<evidence type="ECO:0000256" key="11">
    <source>
        <dbReference type="SAM" id="Phobius"/>
    </source>
</evidence>
<comment type="subcellular location">
    <subcellularLocation>
        <location evidence="1">Golgi apparatus membrane</location>
        <topology evidence="1">Single-pass type II membrane protein</topology>
    </subcellularLocation>
</comment>
<dbReference type="PANTHER" id="PTHR31646:SF1">
    <property type="entry name" value="ALPHA-1,2-MANNOSYLTRANSFERASE MNN2"/>
    <property type="match status" value="1"/>
</dbReference>